<dbReference type="SUPFAM" id="SSF55347">
    <property type="entry name" value="Glyceraldehyde-3-phosphate dehydrogenase-like, C-terminal domain"/>
    <property type="match status" value="1"/>
</dbReference>
<reference evidence="5" key="1">
    <citation type="submission" date="2018-11" db="EMBL/GenBank/DDBJ databases">
        <authorList>
            <person name="Alioto T."/>
            <person name="Alioto T."/>
        </authorList>
    </citation>
    <scope>NUCLEOTIDE SEQUENCE</scope>
</reference>
<keyword evidence="2 5" id="KW-0560">Oxidoreductase</keyword>
<dbReference type="InterPro" id="IPR055170">
    <property type="entry name" value="GFO_IDH_MocA-like_dom"/>
</dbReference>
<gene>
    <name evidence="5" type="ORF">MGAL_10B001551</name>
</gene>
<dbReference type="GO" id="GO:0006740">
    <property type="term" value="P:NADPH regeneration"/>
    <property type="evidence" value="ECO:0007669"/>
    <property type="project" value="TreeGrafter"/>
</dbReference>
<dbReference type="OrthoDB" id="64915at2759"/>
<dbReference type="EMBL" id="UYJE01000813">
    <property type="protein sequence ID" value="VDH96776.1"/>
    <property type="molecule type" value="Genomic_DNA"/>
</dbReference>
<evidence type="ECO:0000313" key="6">
    <source>
        <dbReference type="Proteomes" id="UP000596742"/>
    </source>
</evidence>
<proteinExistence type="inferred from homology"/>
<dbReference type="Pfam" id="PF22725">
    <property type="entry name" value="GFO_IDH_MocA_C3"/>
    <property type="match status" value="1"/>
</dbReference>
<organism evidence="5 6">
    <name type="scientific">Mytilus galloprovincialis</name>
    <name type="common">Mediterranean mussel</name>
    <dbReference type="NCBI Taxonomy" id="29158"/>
    <lineage>
        <taxon>Eukaryota</taxon>
        <taxon>Metazoa</taxon>
        <taxon>Spiralia</taxon>
        <taxon>Lophotrochozoa</taxon>
        <taxon>Mollusca</taxon>
        <taxon>Bivalvia</taxon>
        <taxon>Autobranchia</taxon>
        <taxon>Pteriomorphia</taxon>
        <taxon>Mytilida</taxon>
        <taxon>Mytiloidea</taxon>
        <taxon>Mytilidae</taxon>
        <taxon>Mytilinae</taxon>
        <taxon>Mytilus</taxon>
    </lineage>
</organism>
<evidence type="ECO:0000256" key="2">
    <source>
        <dbReference type="ARBA" id="ARBA00023002"/>
    </source>
</evidence>
<name>A0A8B6BXG1_MYTGA</name>
<dbReference type="Pfam" id="PF01408">
    <property type="entry name" value="GFO_IDH_MocA"/>
    <property type="match status" value="1"/>
</dbReference>
<dbReference type="PANTHER" id="PTHR42840">
    <property type="entry name" value="NAD(P)-BINDING ROSSMANN-FOLD SUPERFAMILY PROTEIN-RELATED"/>
    <property type="match status" value="1"/>
</dbReference>
<dbReference type="InterPro" id="IPR036291">
    <property type="entry name" value="NAD(P)-bd_dom_sf"/>
</dbReference>
<feature type="domain" description="GFO/IDH/MocA-like oxidoreductase" evidence="4">
    <location>
        <begin position="137"/>
        <end position="254"/>
    </location>
</feature>
<evidence type="ECO:0000313" key="5">
    <source>
        <dbReference type="EMBL" id="VDH96776.1"/>
    </source>
</evidence>
<comment type="caution">
    <text evidence="5">The sequence shown here is derived from an EMBL/GenBank/DDBJ whole genome shotgun (WGS) entry which is preliminary data.</text>
</comment>
<dbReference type="Gene3D" id="3.30.360.10">
    <property type="entry name" value="Dihydrodipicolinate Reductase, domain 2"/>
    <property type="match status" value="1"/>
</dbReference>
<dbReference type="InterPro" id="IPR000683">
    <property type="entry name" value="Gfo/Idh/MocA-like_OxRdtase_N"/>
</dbReference>
<dbReference type="GO" id="GO:0000166">
    <property type="term" value="F:nucleotide binding"/>
    <property type="evidence" value="ECO:0007669"/>
    <property type="project" value="InterPro"/>
</dbReference>
<sequence length="337" mass="37680">MSHRVGFALFGLGNMGLAHMKNIMLSPRATVNWIIRNKLEDAEKFVKDYNLSAKCTTPDKLEAVYNDPNVKAVLICSPTTTHEAIIKDSLNANKAVFCEKPITDNIKTTEDCYNVAASKNKPLFNALHRRFDPDFYQVYSQIQEKKLGNLRLIKTTSRDLEAPPISYIKTSAGILNDSTIHDLDLSLWLSGSIPETVYVQGNAFDPEIGKCNDMDQVIVTIKYKNGVIACLENGRVSGYGYDQRLEALFDSGMLKVENPNTSLLTTCTGNTTLTGPIHPHFTTRYTQAYNNELEHFLDIMEGKSEMRVTKEDTIKVMKLVKACLKSVQTHGPVGFDD</sequence>
<evidence type="ECO:0000259" key="3">
    <source>
        <dbReference type="Pfam" id="PF01408"/>
    </source>
</evidence>
<protein>
    <submittedName>
        <fullName evidence="5">Myo-inositol 2-dehydrogenase / D-chiro-inositol 1-dehydrogenase</fullName>
        <ecNumber evidence="5">1.1.1.18</ecNumber>
    </submittedName>
</protein>
<comment type="similarity">
    <text evidence="1">Belongs to the Gfo/Idh/MocA family.</text>
</comment>
<dbReference type="EC" id="1.1.1.18" evidence="5"/>
<dbReference type="PANTHER" id="PTHR42840:SF3">
    <property type="entry name" value="BINDING ROSSMANN FOLD OXIDOREDUCTASE, PUTATIVE (AFU_ORTHOLOGUE AFUA_2G10240)-RELATED"/>
    <property type="match status" value="1"/>
</dbReference>
<accession>A0A8B6BXG1</accession>
<evidence type="ECO:0000259" key="4">
    <source>
        <dbReference type="Pfam" id="PF22725"/>
    </source>
</evidence>
<dbReference type="AlphaFoldDB" id="A0A8B6BXG1"/>
<feature type="domain" description="Gfo/Idh/MocA-like oxidoreductase N-terminal" evidence="3">
    <location>
        <begin position="6"/>
        <end position="124"/>
    </location>
</feature>
<evidence type="ECO:0000256" key="1">
    <source>
        <dbReference type="ARBA" id="ARBA00010928"/>
    </source>
</evidence>
<keyword evidence="6" id="KW-1185">Reference proteome</keyword>
<dbReference type="GO" id="GO:0050112">
    <property type="term" value="F:inositol 2-dehydrogenase (NAD+) activity"/>
    <property type="evidence" value="ECO:0007669"/>
    <property type="project" value="UniProtKB-EC"/>
</dbReference>
<dbReference type="SUPFAM" id="SSF51735">
    <property type="entry name" value="NAD(P)-binding Rossmann-fold domains"/>
    <property type="match status" value="1"/>
</dbReference>
<dbReference type="Gene3D" id="3.40.50.720">
    <property type="entry name" value="NAD(P)-binding Rossmann-like Domain"/>
    <property type="match status" value="1"/>
</dbReference>
<dbReference type="GO" id="GO:0005737">
    <property type="term" value="C:cytoplasm"/>
    <property type="evidence" value="ECO:0007669"/>
    <property type="project" value="TreeGrafter"/>
</dbReference>
<dbReference type="Proteomes" id="UP000596742">
    <property type="component" value="Unassembled WGS sequence"/>
</dbReference>